<gene>
    <name evidence="21" type="ORF">CLG96_03170</name>
</gene>
<keyword evidence="5" id="KW-1003">Cell membrane</keyword>
<evidence type="ECO:0000259" key="20">
    <source>
        <dbReference type="Pfam" id="PF13807"/>
    </source>
</evidence>
<evidence type="ECO:0000256" key="2">
    <source>
        <dbReference type="ARBA" id="ARBA00007316"/>
    </source>
</evidence>
<dbReference type="InterPro" id="IPR050445">
    <property type="entry name" value="Bact_polysacc_biosynth/exp"/>
</dbReference>
<dbReference type="CDD" id="cd05387">
    <property type="entry name" value="BY-kinase"/>
    <property type="match status" value="1"/>
</dbReference>
<evidence type="ECO:0000256" key="17">
    <source>
        <dbReference type="SAM" id="Phobius"/>
    </source>
</evidence>
<dbReference type="EMBL" id="NWBU01000004">
    <property type="protein sequence ID" value="PTQ13146.1"/>
    <property type="molecule type" value="Genomic_DNA"/>
</dbReference>
<evidence type="ECO:0000256" key="7">
    <source>
        <dbReference type="ARBA" id="ARBA00022679"/>
    </source>
</evidence>
<dbReference type="GO" id="GO:0004715">
    <property type="term" value="F:non-membrane spanning protein tyrosine kinase activity"/>
    <property type="evidence" value="ECO:0007669"/>
    <property type="project" value="UniProtKB-EC"/>
</dbReference>
<evidence type="ECO:0000256" key="15">
    <source>
        <dbReference type="ARBA" id="ARBA00051245"/>
    </source>
</evidence>
<dbReference type="Pfam" id="PF02706">
    <property type="entry name" value="Wzz"/>
    <property type="match status" value="1"/>
</dbReference>
<keyword evidence="6" id="KW-0997">Cell inner membrane</keyword>
<keyword evidence="14" id="KW-0829">Tyrosine-protein kinase</keyword>
<protein>
    <recommendedName>
        <fullName evidence="4">non-specific protein-tyrosine kinase</fullName>
        <ecNumber evidence="4">2.7.10.2</ecNumber>
    </recommendedName>
</protein>
<keyword evidence="10" id="KW-0418">Kinase</keyword>
<evidence type="ECO:0000256" key="4">
    <source>
        <dbReference type="ARBA" id="ARBA00011903"/>
    </source>
</evidence>
<dbReference type="GO" id="GO:0005524">
    <property type="term" value="F:ATP binding"/>
    <property type="evidence" value="ECO:0007669"/>
    <property type="project" value="UniProtKB-KW"/>
</dbReference>
<evidence type="ECO:0000256" key="14">
    <source>
        <dbReference type="ARBA" id="ARBA00023137"/>
    </source>
</evidence>
<sequence>MVYASALPFHETGLATQEPRAELSEIFRFFRRRWAYILGTALIVALIAALVVLQATPRYSATATVAVQTQKGQLVDVQDVVSNLAPDTATMETQVSILRATRLAEQVVDRLKLDRDPEFNSALRKSGGFVLWNPKSWFGQEKPKVPEGKLSPLKAAERRTAIVSAVAKAFAIEAVPRSYVLSITATSSDPQKATAMANALADLYIQDGIDAKYEATRRASAYLQDRVDELRAQAVQSDRAAELYRSQSGLVGAVDGSTIDTQQLSELNSQLIVARSERAAKEAQLAQLRALSSGGGENGVETSGAILESPLIQRLREQESEVLRKLAELQATYGERHPRIINANAELRDLRSKIQDEVRKVAASAANDVAIARARESTLASSLGSIEGRVSRGGQASVRLRELQREADSNKSVYELFLNRLKETRQQVDVQTADSRIVSSAIVPLNATYPRVTSTIGAAAMAGLVIGILLSLALEKLDNTVRGAEALEGLGGGATLAFVPVVTGGYERPEEVVTARPQAMAAESLRTLRSALALSDVDNPPKLVMLSSSVPAEGKTFVSVGLARVSAQSGARTLLIDADMRHPRVHQALGVENHVGLVQVLSGEVSLEAALQQDDKSGMLVLPAGHGAINPPDLLRSDHMASLLERLRAEFDLVVIDTPPFVPMTDSQIIAKMVDKMVLVVRWGHTPVPVVQNVIKQIYRVGAPLVGSVLSRVDISRQANYGYGDYGYHYSRYGAYYGTKA</sequence>
<dbReference type="Pfam" id="PF13807">
    <property type="entry name" value="GNVR"/>
    <property type="match status" value="1"/>
</dbReference>
<comment type="similarity">
    <text evidence="2">Belongs to the CpsD/CapB family.</text>
</comment>
<dbReference type="RefSeq" id="WP_107966380.1">
    <property type="nucleotide sequence ID" value="NZ_NWBU01000004.1"/>
</dbReference>
<evidence type="ECO:0000256" key="5">
    <source>
        <dbReference type="ARBA" id="ARBA00022475"/>
    </source>
</evidence>
<evidence type="ECO:0000259" key="18">
    <source>
        <dbReference type="Pfam" id="PF02706"/>
    </source>
</evidence>
<keyword evidence="7" id="KW-0808">Transferase</keyword>
<comment type="catalytic activity">
    <reaction evidence="15">
        <text>L-tyrosyl-[protein] + ATP = O-phospho-L-tyrosyl-[protein] + ADP + H(+)</text>
        <dbReference type="Rhea" id="RHEA:10596"/>
        <dbReference type="Rhea" id="RHEA-COMP:10136"/>
        <dbReference type="Rhea" id="RHEA-COMP:20101"/>
        <dbReference type="ChEBI" id="CHEBI:15378"/>
        <dbReference type="ChEBI" id="CHEBI:30616"/>
        <dbReference type="ChEBI" id="CHEBI:46858"/>
        <dbReference type="ChEBI" id="CHEBI:61978"/>
        <dbReference type="ChEBI" id="CHEBI:456216"/>
        <dbReference type="EC" id="2.7.10.2"/>
    </reaction>
</comment>
<evidence type="ECO:0000256" key="3">
    <source>
        <dbReference type="ARBA" id="ARBA00008883"/>
    </source>
</evidence>
<reference evidence="21 22" key="1">
    <citation type="submission" date="2017-09" db="EMBL/GenBank/DDBJ databases">
        <title>Sphingomonas panjinensis sp.nov., isolated from oil-contaminated soil.</title>
        <authorList>
            <person name="Wang L."/>
            <person name="Chen L."/>
        </authorList>
    </citation>
    <scope>NUCLEOTIDE SEQUENCE [LARGE SCALE GENOMIC DNA]</scope>
    <source>
        <strain evidence="21 22">FW-11</strain>
    </source>
</reference>
<evidence type="ECO:0000256" key="10">
    <source>
        <dbReference type="ARBA" id="ARBA00022777"/>
    </source>
</evidence>
<keyword evidence="8 17" id="KW-0812">Transmembrane</keyword>
<name>A0A2T5G1X1_9SPHN</name>
<evidence type="ECO:0000256" key="9">
    <source>
        <dbReference type="ARBA" id="ARBA00022741"/>
    </source>
</evidence>
<dbReference type="EC" id="2.7.10.2" evidence="4"/>
<dbReference type="GO" id="GO:0005886">
    <property type="term" value="C:plasma membrane"/>
    <property type="evidence" value="ECO:0007669"/>
    <property type="project" value="UniProtKB-SubCell"/>
</dbReference>
<evidence type="ECO:0000256" key="6">
    <source>
        <dbReference type="ARBA" id="ARBA00022519"/>
    </source>
</evidence>
<keyword evidence="22" id="KW-1185">Reference proteome</keyword>
<evidence type="ECO:0000256" key="1">
    <source>
        <dbReference type="ARBA" id="ARBA00004429"/>
    </source>
</evidence>
<dbReference type="AlphaFoldDB" id="A0A2T5G1X1"/>
<keyword evidence="12 17" id="KW-1133">Transmembrane helix</keyword>
<dbReference type="InterPro" id="IPR027417">
    <property type="entry name" value="P-loop_NTPase"/>
</dbReference>
<evidence type="ECO:0000313" key="21">
    <source>
        <dbReference type="EMBL" id="PTQ13146.1"/>
    </source>
</evidence>
<evidence type="ECO:0000259" key="19">
    <source>
        <dbReference type="Pfam" id="PF13614"/>
    </source>
</evidence>
<feature type="domain" description="AAA" evidence="19">
    <location>
        <begin position="554"/>
        <end position="698"/>
    </location>
</feature>
<accession>A0A2T5G1X1</accession>
<feature type="coiled-coil region" evidence="16">
    <location>
        <begin position="312"/>
        <end position="360"/>
    </location>
</feature>
<proteinExistence type="inferred from homology"/>
<comment type="caution">
    <text evidence="21">The sequence shown here is derived from an EMBL/GenBank/DDBJ whole genome shotgun (WGS) entry which is preliminary data.</text>
</comment>
<dbReference type="Gene3D" id="3.40.50.300">
    <property type="entry name" value="P-loop containing nucleotide triphosphate hydrolases"/>
    <property type="match status" value="1"/>
</dbReference>
<dbReference type="Proteomes" id="UP000244162">
    <property type="component" value="Unassembled WGS sequence"/>
</dbReference>
<dbReference type="InterPro" id="IPR005702">
    <property type="entry name" value="Wzc-like_C"/>
</dbReference>
<dbReference type="PANTHER" id="PTHR32309:SF13">
    <property type="entry name" value="FERRIC ENTEROBACTIN TRANSPORT PROTEIN FEPE"/>
    <property type="match status" value="1"/>
</dbReference>
<evidence type="ECO:0000256" key="16">
    <source>
        <dbReference type="SAM" id="Coils"/>
    </source>
</evidence>
<dbReference type="InterPro" id="IPR025669">
    <property type="entry name" value="AAA_dom"/>
</dbReference>
<comment type="subcellular location">
    <subcellularLocation>
        <location evidence="1">Cell inner membrane</location>
        <topology evidence="1">Multi-pass membrane protein</topology>
    </subcellularLocation>
</comment>
<dbReference type="InterPro" id="IPR003856">
    <property type="entry name" value="LPS_length_determ_N"/>
</dbReference>
<organism evidence="21 22">
    <name type="scientific">Sphingomonas oleivorans</name>
    <dbReference type="NCBI Taxonomy" id="1735121"/>
    <lineage>
        <taxon>Bacteria</taxon>
        <taxon>Pseudomonadati</taxon>
        <taxon>Pseudomonadota</taxon>
        <taxon>Alphaproteobacteria</taxon>
        <taxon>Sphingomonadales</taxon>
        <taxon>Sphingomonadaceae</taxon>
        <taxon>Sphingomonas</taxon>
    </lineage>
</organism>
<feature type="transmembrane region" description="Helical" evidence="17">
    <location>
        <begin position="34"/>
        <end position="53"/>
    </location>
</feature>
<evidence type="ECO:0000256" key="13">
    <source>
        <dbReference type="ARBA" id="ARBA00023136"/>
    </source>
</evidence>
<comment type="similarity">
    <text evidence="3">Belongs to the etk/wzc family.</text>
</comment>
<keyword evidence="9" id="KW-0547">Nucleotide-binding</keyword>
<evidence type="ECO:0000256" key="12">
    <source>
        <dbReference type="ARBA" id="ARBA00022989"/>
    </source>
</evidence>
<evidence type="ECO:0000256" key="8">
    <source>
        <dbReference type="ARBA" id="ARBA00022692"/>
    </source>
</evidence>
<dbReference type="PANTHER" id="PTHR32309">
    <property type="entry name" value="TYROSINE-PROTEIN KINASE"/>
    <property type="match status" value="1"/>
</dbReference>
<dbReference type="OrthoDB" id="230260at2"/>
<keyword evidence="16" id="KW-0175">Coiled coil</keyword>
<dbReference type="NCBIfam" id="TIGR01007">
    <property type="entry name" value="eps_fam"/>
    <property type="match status" value="1"/>
</dbReference>
<feature type="domain" description="Tyrosine-protein kinase G-rich" evidence="20">
    <location>
        <begin position="402"/>
        <end position="472"/>
    </location>
</feature>
<feature type="domain" description="Polysaccharide chain length determinant N-terminal" evidence="18">
    <location>
        <begin position="22"/>
        <end position="110"/>
    </location>
</feature>
<dbReference type="Pfam" id="PF13614">
    <property type="entry name" value="AAA_31"/>
    <property type="match status" value="1"/>
</dbReference>
<evidence type="ECO:0000256" key="11">
    <source>
        <dbReference type="ARBA" id="ARBA00022840"/>
    </source>
</evidence>
<keyword evidence="13 17" id="KW-0472">Membrane</keyword>
<evidence type="ECO:0000313" key="22">
    <source>
        <dbReference type="Proteomes" id="UP000244162"/>
    </source>
</evidence>
<dbReference type="SUPFAM" id="SSF52540">
    <property type="entry name" value="P-loop containing nucleoside triphosphate hydrolases"/>
    <property type="match status" value="1"/>
</dbReference>
<keyword evidence="11" id="KW-0067">ATP-binding</keyword>
<dbReference type="InterPro" id="IPR032807">
    <property type="entry name" value="GNVR"/>
</dbReference>